<dbReference type="OrthoDB" id="5903042at2759"/>
<evidence type="ECO:0000313" key="2">
    <source>
        <dbReference type="EMBL" id="VDK57239.1"/>
    </source>
</evidence>
<reference evidence="2 3" key="2">
    <citation type="submission" date="2018-11" db="EMBL/GenBank/DDBJ databases">
        <authorList>
            <consortium name="Pathogen Informatics"/>
        </authorList>
    </citation>
    <scope>NUCLEOTIDE SEQUENCE [LARGE SCALE GENOMIC DNA]</scope>
</reference>
<evidence type="ECO:0000313" key="3">
    <source>
        <dbReference type="Proteomes" id="UP000267096"/>
    </source>
</evidence>
<protein>
    <submittedName>
        <fullName evidence="2 4">Uncharacterized protein</fullName>
    </submittedName>
</protein>
<evidence type="ECO:0000313" key="4">
    <source>
        <dbReference type="WBParaSite" id="ASIM_0001684201-mRNA-1"/>
    </source>
</evidence>
<accession>A0A0M3K7A1</accession>
<keyword evidence="3" id="KW-1185">Reference proteome</keyword>
<dbReference type="AlphaFoldDB" id="A0A0M3K7A1"/>
<feature type="region of interest" description="Disordered" evidence="1">
    <location>
        <begin position="1"/>
        <end position="22"/>
    </location>
</feature>
<evidence type="ECO:0000256" key="1">
    <source>
        <dbReference type="SAM" id="MobiDB-lite"/>
    </source>
</evidence>
<organism evidence="4">
    <name type="scientific">Anisakis simplex</name>
    <name type="common">Herring worm</name>
    <dbReference type="NCBI Taxonomy" id="6269"/>
    <lineage>
        <taxon>Eukaryota</taxon>
        <taxon>Metazoa</taxon>
        <taxon>Ecdysozoa</taxon>
        <taxon>Nematoda</taxon>
        <taxon>Chromadorea</taxon>
        <taxon>Rhabditida</taxon>
        <taxon>Spirurina</taxon>
        <taxon>Ascaridomorpha</taxon>
        <taxon>Ascaridoidea</taxon>
        <taxon>Anisakidae</taxon>
        <taxon>Anisakis</taxon>
        <taxon>Anisakis simplex complex</taxon>
    </lineage>
</organism>
<reference evidence="4" key="1">
    <citation type="submission" date="2017-02" db="UniProtKB">
        <authorList>
            <consortium name="WormBaseParasite"/>
        </authorList>
    </citation>
    <scope>IDENTIFICATION</scope>
</reference>
<name>A0A0M3K7A1_ANISI</name>
<sequence>MVGDQDKHNNAPQKSITCMKPDGTTDIECDEDTFSVRTPVRRGSPKPPVGQQHFTWAPRRPCHSAALDTLRRERLLANVRRKLVFDDL</sequence>
<dbReference type="WBParaSite" id="ASIM_0001684201-mRNA-1">
    <property type="protein sequence ID" value="ASIM_0001684201-mRNA-1"/>
    <property type="gene ID" value="ASIM_0001684201"/>
</dbReference>
<dbReference type="EMBL" id="UYRR01032932">
    <property type="protein sequence ID" value="VDK57239.1"/>
    <property type="molecule type" value="Genomic_DNA"/>
</dbReference>
<gene>
    <name evidence="2" type="ORF">ASIM_LOCUS16249</name>
</gene>
<proteinExistence type="predicted"/>
<dbReference type="Proteomes" id="UP000267096">
    <property type="component" value="Unassembled WGS sequence"/>
</dbReference>